<comment type="caution">
    <text evidence="1">The sequence shown here is derived from an EMBL/GenBank/DDBJ whole genome shotgun (WGS) entry which is preliminary data.</text>
</comment>
<protein>
    <submittedName>
        <fullName evidence="1">Uncharacterized protein</fullName>
    </submittedName>
</protein>
<reference evidence="1" key="2">
    <citation type="journal article" date="2021" name="Genome Biol. Evol.">
        <title>Developing a high-quality reference genome for a parasitic bivalve with doubly uniparental inheritance (Bivalvia: Unionida).</title>
        <authorList>
            <person name="Smith C.H."/>
        </authorList>
    </citation>
    <scope>NUCLEOTIDE SEQUENCE</scope>
    <source>
        <strain evidence="1">CHS0354</strain>
        <tissue evidence="1">Mantle</tissue>
    </source>
</reference>
<dbReference type="AlphaFoldDB" id="A0AAE0TGZ0"/>
<accession>A0AAE0TGZ0</accession>
<gene>
    <name evidence="1" type="ORF">CHS0354_022274</name>
</gene>
<evidence type="ECO:0000313" key="1">
    <source>
        <dbReference type="EMBL" id="KAK3610222.1"/>
    </source>
</evidence>
<evidence type="ECO:0000313" key="2">
    <source>
        <dbReference type="Proteomes" id="UP001195483"/>
    </source>
</evidence>
<keyword evidence="2" id="KW-1185">Reference proteome</keyword>
<reference evidence="1" key="1">
    <citation type="journal article" date="2021" name="Genome Biol. Evol.">
        <title>A High-Quality Reference Genome for a Parasitic Bivalve with Doubly Uniparental Inheritance (Bivalvia: Unionida).</title>
        <authorList>
            <person name="Smith C.H."/>
        </authorList>
    </citation>
    <scope>NUCLEOTIDE SEQUENCE</scope>
    <source>
        <strain evidence="1">CHS0354</strain>
    </source>
</reference>
<dbReference type="Proteomes" id="UP001195483">
    <property type="component" value="Unassembled WGS sequence"/>
</dbReference>
<dbReference type="EMBL" id="JAEAOA010001352">
    <property type="protein sequence ID" value="KAK3610222.1"/>
    <property type="molecule type" value="Genomic_DNA"/>
</dbReference>
<sequence>MKALSKRRSMVEFLQAKSTVNAHNHSAPVRVLGTRVFVFLSYAFPDQAEKGISDRVVKEAMMIIANTVLKDEKYGNDVIATLSDVQLGASVLRWLDECQLCPVTWSISWNGTWRGAGGLAYSATSSWTAVVQRSRLCLSGWYLKISPQQKNS</sequence>
<name>A0AAE0TGZ0_9BIVA</name>
<proteinExistence type="predicted"/>
<reference evidence="1" key="3">
    <citation type="submission" date="2023-05" db="EMBL/GenBank/DDBJ databases">
        <authorList>
            <person name="Smith C.H."/>
        </authorList>
    </citation>
    <scope>NUCLEOTIDE SEQUENCE</scope>
    <source>
        <strain evidence="1">CHS0354</strain>
        <tissue evidence="1">Mantle</tissue>
    </source>
</reference>
<organism evidence="1 2">
    <name type="scientific">Potamilus streckersoni</name>
    <dbReference type="NCBI Taxonomy" id="2493646"/>
    <lineage>
        <taxon>Eukaryota</taxon>
        <taxon>Metazoa</taxon>
        <taxon>Spiralia</taxon>
        <taxon>Lophotrochozoa</taxon>
        <taxon>Mollusca</taxon>
        <taxon>Bivalvia</taxon>
        <taxon>Autobranchia</taxon>
        <taxon>Heteroconchia</taxon>
        <taxon>Palaeoheterodonta</taxon>
        <taxon>Unionida</taxon>
        <taxon>Unionoidea</taxon>
        <taxon>Unionidae</taxon>
        <taxon>Ambleminae</taxon>
        <taxon>Lampsilini</taxon>
        <taxon>Potamilus</taxon>
    </lineage>
</organism>